<dbReference type="OrthoDB" id="6146597at2759"/>
<feature type="transmembrane region" description="Helical" evidence="13">
    <location>
        <begin position="381"/>
        <end position="401"/>
    </location>
</feature>
<evidence type="ECO:0000256" key="4">
    <source>
        <dbReference type="ARBA" id="ARBA00022448"/>
    </source>
</evidence>
<dbReference type="InterPro" id="IPR010934">
    <property type="entry name" value="NADH_DH_su5_C"/>
</dbReference>
<evidence type="ECO:0000313" key="15">
    <source>
        <dbReference type="EMBL" id="KAB0396420.1"/>
    </source>
</evidence>
<evidence type="ECO:0000256" key="11">
    <source>
        <dbReference type="ARBA" id="ARBA00043911"/>
    </source>
</evidence>
<organism evidence="15 16">
    <name type="scientific">Balaenoptera physalus</name>
    <name type="common">Fin whale</name>
    <name type="synonym">Balaena physalus</name>
    <dbReference type="NCBI Taxonomy" id="9770"/>
    <lineage>
        <taxon>Eukaryota</taxon>
        <taxon>Metazoa</taxon>
        <taxon>Chordata</taxon>
        <taxon>Craniata</taxon>
        <taxon>Vertebrata</taxon>
        <taxon>Euteleostomi</taxon>
        <taxon>Mammalia</taxon>
        <taxon>Eutheria</taxon>
        <taxon>Laurasiatheria</taxon>
        <taxon>Artiodactyla</taxon>
        <taxon>Whippomorpha</taxon>
        <taxon>Cetacea</taxon>
        <taxon>Mysticeti</taxon>
        <taxon>Balaenopteridae</taxon>
        <taxon>Balaenoptera</taxon>
    </lineage>
</organism>
<evidence type="ECO:0000256" key="3">
    <source>
        <dbReference type="ARBA" id="ARBA00016612"/>
    </source>
</evidence>
<proteinExistence type="inferred from homology"/>
<name>A0A643C8G9_BALPH</name>
<dbReference type="AlphaFoldDB" id="A0A643C8G9"/>
<feature type="transmembrane region" description="Helical" evidence="13">
    <location>
        <begin position="154"/>
        <end position="172"/>
    </location>
</feature>
<dbReference type="InterPro" id="IPR039428">
    <property type="entry name" value="NUOK/Mnh_C1-like"/>
</dbReference>
<comment type="caution">
    <text evidence="15">The sequence shown here is derived from an EMBL/GenBank/DDBJ whole genome shotgun (WGS) entry which is preliminary data.</text>
</comment>
<dbReference type="GO" id="GO:0008137">
    <property type="term" value="F:NADH dehydrogenase (ubiquinone) activity"/>
    <property type="evidence" value="ECO:0007669"/>
    <property type="project" value="UniProtKB-EC"/>
</dbReference>
<keyword evidence="4" id="KW-0813">Transport</keyword>
<keyword evidence="6" id="KW-1278">Translocase</keyword>
<keyword evidence="16" id="KW-1185">Reference proteome</keyword>
<comment type="catalytic activity">
    <reaction evidence="12">
        <text>a ubiquinone + NADH + 5 H(+)(in) = a ubiquinol + NAD(+) + 4 H(+)(out)</text>
        <dbReference type="Rhea" id="RHEA:29091"/>
        <dbReference type="Rhea" id="RHEA-COMP:9565"/>
        <dbReference type="Rhea" id="RHEA-COMP:9566"/>
        <dbReference type="ChEBI" id="CHEBI:15378"/>
        <dbReference type="ChEBI" id="CHEBI:16389"/>
        <dbReference type="ChEBI" id="CHEBI:17976"/>
        <dbReference type="ChEBI" id="CHEBI:57540"/>
        <dbReference type="ChEBI" id="CHEBI:57945"/>
        <dbReference type="EC" id="7.1.1.2"/>
    </reaction>
    <physiologicalReaction direction="left-to-right" evidence="12">
        <dbReference type="Rhea" id="RHEA:29092"/>
    </physiologicalReaction>
</comment>
<evidence type="ECO:0000256" key="10">
    <source>
        <dbReference type="ARBA" id="ARBA00031586"/>
    </source>
</evidence>
<evidence type="ECO:0000256" key="6">
    <source>
        <dbReference type="ARBA" id="ARBA00022967"/>
    </source>
</evidence>
<keyword evidence="9 13" id="KW-0472">Membrane</keyword>
<keyword evidence="7 13" id="KW-1133">Transmembrane helix</keyword>
<evidence type="ECO:0000256" key="12">
    <source>
        <dbReference type="ARBA" id="ARBA00048769"/>
    </source>
</evidence>
<keyword evidence="8" id="KW-0520">NAD</keyword>
<dbReference type="Gene3D" id="1.10.287.3510">
    <property type="match status" value="1"/>
</dbReference>
<keyword evidence="5 13" id="KW-0812">Transmembrane</keyword>
<accession>A0A643C8G9</accession>
<feature type="transmembrane region" description="Helical" evidence="13">
    <location>
        <begin position="12"/>
        <end position="38"/>
    </location>
</feature>
<sequence length="692" mass="80816">VTLALLNISTTTALITFIILVLLTTLEIAIAIIQAYAFTLRGIHYLSPPQPHRRKLQTHTLSSYYNCPRLSFYKSTGLRILQNILYNFRWVNFLHSYRIPQTTCNYGSTFLIICFLRLLIYRSHLISSLLCLEGIILSLFIIATLIILNTHSTLASIMPIVLLVFTAFKAALGLNTSPDTYYHYPMGIASTLSSTSTYSKYHRLTKFSNTSILNTSNIHLLIQHFHMTSLYNRLYSKIPLIAFTFDYLKHIHTTKTRRLWYIMNYNNTKPINRFHSIPFSHTLLMRNNHNEFNLFTPNRLKVTYHILFCRSHSTCFRSHSYPNTLKLYRSHRSNNCPRPHIIHIILPHKFKLLTNSQPNDNFSQSSIILLMIKRHHYPNRNYYITLFILTIPIIITNTNIYKSNIYRSYLELYLFYLSGDNMDEQMQIQLLSNQFYIITLEILDLLLSDLYWPQLKNPPNLASQMTSPSNRRPYLHLSPTPLKNSCSRIINLSKQQYYVSEQLPHYLQQYALLPKMTFKNSCHLYFKPIRPYNSNNRTFYHNSPHYRSLTLTGIHFLTGFYSKDLIIKIANMTNFSTLILINENNPLLINSIKCLLTGSIFSGFLISSNTPPTTIPQITIPYYLKLTALAQAKNHISLPRFNLTRKYLPKTTSLIQIKISMLVSDQKDLIKLYFLSFLITLTLSIILFNYHE</sequence>
<dbReference type="Proteomes" id="UP000437017">
    <property type="component" value="Unassembled WGS sequence"/>
</dbReference>
<evidence type="ECO:0000256" key="13">
    <source>
        <dbReference type="SAM" id="Phobius"/>
    </source>
</evidence>
<comment type="similarity">
    <text evidence="2">Belongs to the complex I subunit 4L family.</text>
</comment>
<evidence type="ECO:0000256" key="9">
    <source>
        <dbReference type="ARBA" id="ARBA00023136"/>
    </source>
</evidence>
<dbReference type="GO" id="GO:0016020">
    <property type="term" value="C:membrane"/>
    <property type="evidence" value="ECO:0007669"/>
    <property type="project" value="UniProtKB-SubCell"/>
</dbReference>
<evidence type="ECO:0000256" key="7">
    <source>
        <dbReference type="ARBA" id="ARBA00022989"/>
    </source>
</evidence>
<evidence type="ECO:0000259" key="14">
    <source>
        <dbReference type="Pfam" id="PF06455"/>
    </source>
</evidence>
<evidence type="ECO:0000256" key="2">
    <source>
        <dbReference type="ARBA" id="ARBA00010519"/>
    </source>
</evidence>
<feature type="transmembrane region" description="Helical" evidence="13">
    <location>
        <begin position="672"/>
        <end position="690"/>
    </location>
</feature>
<evidence type="ECO:0000313" key="16">
    <source>
        <dbReference type="Proteomes" id="UP000437017"/>
    </source>
</evidence>
<reference evidence="15 16" key="1">
    <citation type="journal article" date="2019" name="PLoS ONE">
        <title>Genomic analyses reveal an absence of contemporary introgressive admixture between fin whales and blue whales, despite known hybrids.</title>
        <authorList>
            <person name="Westbury M.V."/>
            <person name="Petersen B."/>
            <person name="Lorenzen E.D."/>
        </authorList>
    </citation>
    <scope>NUCLEOTIDE SEQUENCE [LARGE SCALE GENOMIC DNA]</scope>
    <source>
        <strain evidence="15">FinWhale-01</strain>
    </source>
</reference>
<dbReference type="EMBL" id="SGJD01002171">
    <property type="protein sequence ID" value="KAB0396420.1"/>
    <property type="molecule type" value="Genomic_DNA"/>
</dbReference>
<evidence type="ECO:0000256" key="8">
    <source>
        <dbReference type="ARBA" id="ARBA00023027"/>
    </source>
</evidence>
<protein>
    <recommendedName>
        <fullName evidence="3">NADH-ubiquinone oxidoreductase chain 4L</fullName>
    </recommendedName>
    <alternativeName>
        <fullName evidence="10">NADH dehydrogenase subunit 4L</fullName>
    </alternativeName>
</protein>
<comment type="subcellular location">
    <subcellularLocation>
        <location evidence="1">Membrane</location>
        <topology evidence="1">Multi-pass membrane protein</topology>
    </subcellularLocation>
</comment>
<feature type="non-terminal residue" evidence="15">
    <location>
        <position position="1"/>
    </location>
</feature>
<evidence type="ECO:0000256" key="5">
    <source>
        <dbReference type="ARBA" id="ARBA00022692"/>
    </source>
</evidence>
<feature type="domain" description="NADH dehydrogenase subunit 5 C-terminal" evidence="14">
    <location>
        <begin position="570"/>
        <end position="630"/>
    </location>
</feature>
<dbReference type="Pfam" id="PF00420">
    <property type="entry name" value="Oxidored_q2"/>
    <property type="match status" value="1"/>
</dbReference>
<dbReference type="Pfam" id="PF06455">
    <property type="entry name" value="NADH5_C"/>
    <property type="match status" value="1"/>
</dbReference>
<gene>
    <name evidence="15" type="ORF">E2I00_012062</name>
</gene>
<comment type="function">
    <text evidence="11">Core subunit of the mitochondrial membrane respiratory chain NADH dehydrogenase (Complex I) which catalyzes electron transfer from NADH through the respiratory chain, using ubiquinone as an electron acceptor. Part of the enzyme membrane arm which is embedded in the lipid bilayer and involved in proton translocation.</text>
</comment>
<feature type="transmembrane region" description="Helical" evidence="13">
    <location>
        <begin position="125"/>
        <end position="148"/>
    </location>
</feature>
<evidence type="ECO:0000256" key="1">
    <source>
        <dbReference type="ARBA" id="ARBA00004141"/>
    </source>
</evidence>